<dbReference type="InterPro" id="IPR044064">
    <property type="entry name" value="ZF_ZBR"/>
</dbReference>
<dbReference type="GO" id="GO:0005634">
    <property type="term" value="C:nucleus"/>
    <property type="evidence" value="ECO:0007669"/>
    <property type="project" value="TreeGrafter"/>
</dbReference>
<evidence type="ECO:0000259" key="7">
    <source>
        <dbReference type="PROSITE" id="PS51872"/>
    </source>
</evidence>
<dbReference type="CDD" id="cd20348">
    <property type="entry name" value="BRcat_RBR_EMI"/>
    <property type="match status" value="1"/>
</dbReference>
<accession>A0AAD7ZCJ8</accession>
<evidence type="ECO:0000256" key="2">
    <source>
        <dbReference type="ARBA" id="ARBA00022723"/>
    </source>
</evidence>
<dbReference type="PROSITE" id="PS51872">
    <property type="entry name" value="ZF_ZBR"/>
    <property type="match status" value="1"/>
</dbReference>
<dbReference type="PANTHER" id="PTHR15493:SF9">
    <property type="entry name" value="GH14043P"/>
    <property type="match status" value="1"/>
</dbReference>
<dbReference type="InterPro" id="IPR047147">
    <property type="entry name" value="FBX5_43"/>
</dbReference>
<dbReference type="Gene3D" id="2.20.25.20">
    <property type="match status" value="1"/>
</dbReference>
<evidence type="ECO:0000256" key="6">
    <source>
        <dbReference type="SAM" id="MobiDB-lite"/>
    </source>
</evidence>
<dbReference type="CDD" id="cd22086">
    <property type="entry name" value="F-box_EMI"/>
    <property type="match status" value="1"/>
</dbReference>
<evidence type="ECO:0000256" key="4">
    <source>
        <dbReference type="ARBA" id="ARBA00022786"/>
    </source>
</evidence>
<feature type="region of interest" description="Disordered" evidence="6">
    <location>
        <begin position="172"/>
        <end position="201"/>
    </location>
</feature>
<evidence type="ECO:0000256" key="5">
    <source>
        <dbReference type="ARBA" id="ARBA00022833"/>
    </source>
</evidence>
<keyword evidence="4" id="KW-0833">Ubl conjugation pathway</keyword>
<dbReference type="GO" id="GO:0045835">
    <property type="term" value="P:negative regulation of meiotic nuclear division"/>
    <property type="evidence" value="ECO:0007669"/>
    <property type="project" value="InterPro"/>
</dbReference>
<evidence type="ECO:0000256" key="3">
    <source>
        <dbReference type="ARBA" id="ARBA00022771"/>
    </source>
</evidence>
<comment type="caution">
    <text evidence="8">The sequence shown here is derived from an EMBL/GenBank/DDBJ whole genome shotgun (WGS) entry which is preliminary data.</text>
</comment>
<dbReference type="GO" id="GO:0007088">
    <property type="term" value="P:regulation of mitotic nuclear division"/>
    <property type="evidence" value="ECO:0007669"/>
    <property type="project" value="InterPro"/>
</dbReference>
<dbReference type="Proteomes" id="UP001233999">
    <property type="component" value="Unassembled WGS sequence"/>
</dbReference>
<keyword evidence="9" id="KW-1185">Reference proteome</keyword>
<reference evidence="8" key="2">
    <citation type="submission" date="2023-05" db="EMBL/GenBank/DDBJ databases">
        <authorList>
            <person name="Fouks B."/>
        </authorList>
    </citation>
    <scope>NUCLEOTIDE SEQUENCE</scope>
    <source>
        <strain evidence="8">Stay&amp;Tobe</strain>
        <tissue evidence="8">Testes</tissue>
    </source>
</reference>
<dbReference type="InterPro" id="IPR036047">
    <property type="entry name" value="F-box-like_dom_sf"/>
</dbReference>
<dbReference type="InterPro" id="IPR001810">
    <property type="entry name" value="F-box_dom"/>
</dbReference>
<dbReference type="Pfam" id="PF12937">
    <property type="entry name" value="F-box-like"/>
    <property type="match status" value="1"/>
</dbReference>
<reference evidence="8" key="1">
    <citation type="journal article" date="2023" name="IScience">
        <title>Live-bearing cockroach genome reveals convergent evolutionary mechanisms linked to viviparity in insects and beyond.</title>
        <authorList>
            <person name="Fouks B."/>
            <person name="Harrison M.C."/>
            <person name="Mikhailova A.A."/>
            <person name="Marchal E."/>
            <person name="English S."/>
            <person name="Carruthers M."/>
            <person name="Jennings E.C."/>
            <person name="Chiamaka E.L."/>
            <person name="Frigard R.A."/>
            <person name="Pippel M."/>
            <person name="Attardo G.M."/>
            <person name="Benoit J.B."/>
            <person name="Bornberg-Bauer E."/>
            <person name="Tobe S.S."/>
        </authorList>
    </citation>
    <scope>NUCLEOTIDE SEQUENCE</scope>
    <source>
        <strain evidence="8">Stay&amp;Tobe</strain>
    </source>
</reference>
<evidence type="ECO:0000313" key="8">
    <source>
        <dbReference type="EMBL" id="KAJ9578049.1"/>
    </source>
</evidence>
<evidence type="ECO:0000256" key="1">
    <source>
        <dbReference type="ARBA" id="ARBA00004906"/>
    </source>
</evidence>
<dbReference type="EMBL" id="JASPKZ010009062">
    <property type="protein sequence ID" value="KAJ9578049.1"/>
    <property type="molecule type" value="Genomic_DNA"/>
</dbReference>
<keyword evidence="3" id="KW-0863">Zinc-finger</keyword>
<gene>
    <name evidence="8" type="ORF">L9F63_025092</name>
</gene>
<protein>
    <recommendedName>
        <fullName evidence="7">ZBR-type domain-containing protein</fullName>
    </recommendedName>
</protein>
<name>A0AAD7ZCJ8_DIPPU</name>
<dbReference type="GO" id="GO:0008270">
    <property type="term" value="F:zinc ion binding"/>
    <property type="evidence" value="ECO:0007669"/>
    <property type="project" value="UniProtKB-KW"/>
</dbReference>
<feature type="domain" description="ZBR-type" evidence="7">
    <location>
        <begin position="459"/>
        <end position="507"/>
    </location>
</feature>
<proteinExistence type="predicted"/>
<evidence type="ECO:0000313" key="9">
    <source>
        <dbReference type="Proteomes" id="UP001233999"/>
    </source>
</evidence>
<keyword evidence="2" id="KW-0479">Metal-binding</keyword>
<organism evidence="8 9">
    <name type="scientific">Diploptera punctata</name>
    <name type="common">Pacific beetle cockroach</name>
    <dbReference type="NCBI Taxonomy" id="6984"/>
    <lineage>
        <taxon>Eukaryota</taxon>
        <taxon>Metazoa</taxon>
        <taxon>Ecdysozoa</taxon>
        <taxon>Arthropoda</taxon>
        <taxon>Hexapoda</taxon>
        <taxon>Insecta</taxon>
        <taxon>Pterygota</taxon>
        <taxon>Neoptera</taxon>
        <taxon>Polyneoptera</taxon>
        <taxon>Dictyoptera</taxon>
        <taxon>Blattodea</taxon>
        <taxon>Blaberoidea</taxon>
        <taxon>Blaberidae</taxon>
        <taxon>Diplopterinae</taxon>
        <taxon>Diploptera</taxon>
    </lineage>
</organism>
<dbReference type="AlphaFoldDB" id="A0AAD7ZCJ8"/>
<dbReference type="Gene3D" id="1.20.1280.50">
    <property type="match status" value="1"/>
</dbReference>
<sequence>MLVKGLAQDSFTRPNMLSKFPRMRMKKQFTFNLSTDGDNTECVDIRTKPVHKSHCQQLASFQVASSNFEEDSDMVFSSCTNVNDTDSAINISHQCTPSFDSGFRSNNVTLSFSPEHPCSEISQDNSNISLTVTIPISPDSLSSFHKPNVMQTDTVSESITVSNEEETIDDLESFSDCTPYNDSPFQNNPQDEKMEDSDPVFSAGSSCNNSDPMNMSSESCFMFPYSKDITISGFNSQFSDFSQSSDSIVESGTFDQMLIDTKEDVKMDFNSADSLPNCDIFSVLEPAFLDINAPLLGGYSNEKIVHSTPRATLLRREKVDFLSLLGAESAHPQIVKCIFSYLKPRDLTAVAVVSKTWKKILEEDSTAYRHAQSYLEHRQKNKEKLLRPSALLCEAAFFLQTKKIPKAPLASRTNLREIQNIDLTSCITPIPPTSPPVSPSKRRFYQFFKAGRNLENGKSLSPCPRCSLPSQVDNNTSVGQCTREGCQYCFCTKCKCESHSSGSCPVTLLSSQHSRKRLGAICSKQSKKNLRRL</sequence>
<dbReference type="PANTHER" id="PTHR15493">
    <property type="entry name" value="F-BOX ONLY PROTEIN 5 AND 43"/>
    <property type="match status" value="1"/>
</dbReference>
<comment type="pathway">
    <text evidence="1">Protein modification; protein ubiquitination.</text>
</comment>
<feature type="compositionally biased region" description="Polar residues" evidence="6">
    <location>
        <begin position="175"/>
        <end position="189"/>
    </location>
</feature>
<keyword evidence="5" id="KW-0862">Zinc</keyword>
<dbReference type="SUPFAM" id="SSF81383">
    <property type="entry name" value="F-box domain"/>
    <property type="match status" value="1"/>
</dbReference>